<proteinExistence type="predicted"/>
<dbReference type="Proteomes" id="UP001605036">
    <property type="component" value="Unassembled WGS sequence"/>
</dbReference>
<organism evidence="2 3">
    <name type="scientific">Riccia fluitans</name>
    <dbReference type="NCBI Taxonomy" id="41844"/>
    <lineage>
        <taxon>Eukaryota</taxon>
        <taxon>Viridiplantae</taxon>
        <taxon>Streptophyta</taxon>
        <taxon>Embryophyta</taxon>
        <taxon>Marchantiophyta</taxon>
        <taxon>Marchantiopsida</taxon>
        <taxon>Marchantiidae</taxon>
        <taxon>Marchantiales</taxon>
        <taxon>Ricciaceae</taxon>
        <taxon>Riccia</taxon>
    </lineage>
</organism>
<evidence type="ECO:0000313" key="2">
    <source>
        <dbReference type="EMBL" id="KAL2621380.1"/>
    </source>
</evidence>
<dbReference type="Pfam" id="PF10539">
    <property type="entry name" value="Dev_Cell_Death"/>
    <property type="match status" value="1"/>
</dbReference>
<dbReference type="InterPro" id="IPR044832">
    <property type="entry name" value="NRP-like"/>
</dbReference>
<accession>A0ABD1Y457</accession>
<dbReference type="PANTHER" id="PTHR46034:SF7">
    <property type="entry name" value="INFLUENZA VIRUS NS1A-BINDING PROTEIN"/>
    <property type="match status" value="1"/>
</dbReference>
<sequence>MASGAGSSSNRQAAQGSSLACNRWRSPTVNQRWENPDIGSVIFGCSDITFEECLERNLFGLPGPHFSYVRAIRRGMLVFLFNYSNRKLYGVFVAVTAGEQNIDPYAWTDGALSKTRFPAQVRVTLKADFELLISLEENDFKPIIEENYYASRRFCFDLNRPQTYYLIKKFETARDCLKLIRDALGERSGSSCEGAWNSTPKFLLPPGAAEPALNVCAGEGERRLRSVVVQERRRDGRLFYPPPGFDDPPYVPTFVQPPLTNQLVVPPQQMYGDYGSSNVPFRHVHAPPPS</sequence>
<gene>
    <name evidence="2" type="ORF">R1flu_001585</name>
</gene>
<keyword evidence="3" id="KW-1185">Reference proteome</keyword>
<dbReference type="AlphaFoldDB" id="A0ABD1Y457"/>
<evidence type="ECO:0000313" key="3">
    <source>
        <dbReference type="Proteomes" id="UP001605036"/>
    </source>
</evidence>
<dbReference type="PROSITE" id="PS51222">
    <property type="entry name" value="DCD"/>
    <property type="match status" value="1"/>
</dbReference>
<protein>
    <recommendedName>
        <fullName evidence="1">DCD domain-containing protein</fullName>
    </recommendedName>
</protein>
<feature type="domain" description="DCD" evidence="1">
    <location>
        <begin position="36"/>
        <end position="172"/>
    </location>
</feature>
<reference evidence="2 3" key="1">
    <citation type="submission" date="2024-09" db="EMBL/GenBank/DDBJ databases">
        <title>Chromosome-scale assembly of Riccia fluitans.</title>
        <authorList>
            <person name="Paukszto L."/>
            <person name="Sawicki J."/>
            <person name="Karawczyk K."/>
            <person name="Piernik-Szablinska J."/>
            <person name="Szczecinska M."/>
            <person name="Mazdziarz M."/>
        </authorList>
    </citation>
    <scope>NUCLEOTIDE SEQUENCE [LARGE SCALE GENOMIC DNA]</scope>
    <source>
        <strain evidence="2">Rf_01</strain>
        <tissue evidence="2">Aerial parts of the thallus</tissue>
    </source>
</reference>
<dbReference type="SMART" id="SM00767">
    <property type="entry name" value="DCD"/>
    <property type="match status" value="1"/>
</dbReference>
<evidence type="ECO:0000259" key="1">
    <source>
        <dbReference type="PROSITE" id="PS51222"/>
    </source>
</evidence>
<dbReference type="EMBL" id="JBHFFA010000006">
    <property type="protein sequence ID" value="KAL2621380.1"/>
    <property type="molecule type" value="Genomic_DNA"/>
</dbReference>
<name>A0ABD1Y457_9MARC</name>
<dbReference type="InterPro" id="IPR013989">
    <property type="entry name" value="Dev_and_cell_death_domain"/>
</dbReference>
<comment type="caution">
    <text evidence="2">The sequence shown here is derived from an EMBL/GenBank/DDBJ whole genome shotgun (WGS) entry which is preliminary data.</text>
</comment>
<dbReference type="PANTHER" id="PTHR46034">
    <property type="match status" value="1"/>
</dbReference>